<evidence type="ECO:0000313" key="6">
    <source>
        <dbReference type="EMBL" id="SHG58665.1"/>
    </source>
</evidence>
<keyword evidence="4" id="KW-0472">Membrane</keyword>
<keyword evidence="4" id="KW-1133">Transmembrane helix</keyword>
<organism evidence="6 7">
    <name type="scientific">Winogradskyella jejuensis</name>
    <dbReference type="NCBI Taxonomy" id="1089305"/>
    <lineage>
        <taxon>Bacteria</taxon>
        <taxon>Pseudomonadati</taxon>
        <taxon>Bacteroidota</taxon>
        <taxon>Flavobacteriia</taxon>
        <taxon>Flavobacteriales</taxon>
        <taxon>Flavobacteriaceae</taxon>
        <taxon>Winogradskyella</taxon>
    </lineage>
</organism>
<proteinExistence type="inferred from homology"/>
<dbReference type="SUPFAM" id="SSF53448">
    <property type="entry name" value="Nucleotide-diphospho-sugar transferases"/>
    <property type="match status" value="1"/>
</dbReference>
<evidence type="ECO:0000256" key="4">
    <source>
        <dbReference type="SAM" id="Phobius"/>
    </source>
</evidence>
<comment type="similarity">
    <text evidence="1">Belongs to the glycosyltransferase 2 family.</text>
</comment>
<dbReference type="InterPro" id="IPR001173">
    <property type="entry name" value="Glyco_trans_2-like"/>
</dbReference>
<reference evidence="7" key="1">
    <citation type="submission" date="2016-11" db="EMBL/GenBank/DDBJ databases">
        <authorList>
            <person name="Varghese N."/>
            <person name="Submissions S."/>
        </authorList>
    </citation>
    <scope>NUCLEOTIDE SEQUENCE [LARGE SCALE GENOMIC DNA]</scope>
    <source>
        <strain evidence="7">DSM 25330</strain>
    </source>
</reference>
<dbReference type="PANTHER" id="PTHR43630">
    <property type="entry name" value="POLY-BETA-1,6-N-ACETYL-D-GLUCOSAMINE SYNTHASE"/>
    <property type="match status" value="1"/>
</dbReference>
<feature type="transmembrane region" description="Helical" evidence="4">
    <location>
        <begin position="339"/>
        <end position="363"/>
    </location>
</feature>
<name>A0A1M5L141_9FLAO</name>
<dbReference type="PANTHER" id="PTHR43630:SF1">
    <property type="entry name" value="POLY-BETA-1,6-N-ACETYL-D-GLUCOSAMINE SYNTHASE"/>
    <property type="match status" value="1"/>
</dbReference>
<keyword evidence="7" id="KW-1185">Reference proteome</keyword>
<keyword evidence="4" id="KW-0812">Transmembrane</keyword>
<feature type="domain" description="Glycosyltransferase 2-like" evidence="5">
    <location>
        <begin position="45"/>
        <end position="179"/>
    </location>
</feature>
<dbReference type="EMBL" id="FQWS01000001">
    <property type="protein sequence ID" value="SHG58665.1"/>
    <property type="molecule type" value="Genomic_DNA"/>
</dbReference>
<keyword evidence="2" id="KW-0328">Glycosyltransferase</keyword>
<evidence type="ECO:0000313" key="7">
    <source>
        <dbReference type="Proteomes" id="UP000184522"/>
    </source>
</evidence>
<dbReference type="STRING" id="1089305.SAMN05444148_0490"/>
<dbReference type="GO" id="GO:0016757">
    <property type="term" value="F:glycosyltransferase activity"/>
    <property type="evidence" value="ECO:0007669"/>
    <property type="project" value="UniProtKB-KW"/>
</dbReference>
<evidence type="ECO:0000259" key="5">
    <source>
        <dbReference type="Pfam" id="PF00535"/>
    </source>
</evidence>
<dbReference type="AlphaFoldDB" id="A0A1M5L141"/>
<dbReference type="InterPro" id="IPR029044">
    <property type="entry name" value="Nucleotide-diphossugar_trans"/>
</dbReference>
<feature type="transmembrane region" description="Helical" evidence="4">
    <location>
        <begin position="309"/>
        <end position="327"/>
    </location>
</feature>
<feature type="transmembrane region" description="Helical" evidence="4">
    <location>
        <begin position="283"/>
        <end position="303"/>
    </location>
</feature>
<dbReference type="Proteomes" id="UP000184522">
    <property type="component" value="Unassembled WGS sequence"/>
</dbReference>
<dbReference type="Gene3D" id="3.90.550.10">
    <property type="entry name" value="Spore Coat Polysaccharide Biosynthesis Protein SpsA, Chain A"/>
    <property type="match status" value="1"/>
</dbReference>
<dbReference type="Pfam" id="PF00535">
    <property type="entry name" value="Glycos_transf_2"/>
    <property type="match status" value="1"/>
</dbReference>
<accession>A0A1M5L141</accession>
<dbReference type="RefSeq" id="WP_200777196.1">
    <property type="nucleotide sequence ID" value="NZ_FQWS01000001.1"/>
</dbReference>
<protein>
    <submittedName>
        <fullName evidence="6">Glycosyltransferase, catalytic subunit of cellulose synthase and poly-beta-1,6-N-acetylglucosamine synthase</fullName>
    </submittedName>
</protein>
<evidence type="ECO:0000256" key="2">
    <source>
        <dbReference type="ARBA" id="ARBA00022676"/>
    </source>
</evidence>
<sequence length="370" mass="42788">MAILSILFYCFIAIAIIQILYYIGFLSFFSFQKPEKGKAYDIAISVIICAKNEAENLKQNLPKILEQDYRNFEVVLINDSSWDDTLEVMEEFAEKHDNINLVNVKSIEPFWGNKKYALTLGIKAAKNEFLIFTDADCMPASKQWLKQISAHFSNEKSVILGYGAYKKVKYSLLNKLIRFETLMTAIQYFSYAKLGLPYMGVGRNLAYRKEQFFNNGGYMNHMSIKSGDDDLFINEVATKSNTALCYTKDSFTISEPKKTFKDWIIQKRRHVSTANHYKFSHKLLLGIFYFSQLLFWVLAAILLSFLFQWQIVLGIIAFRIILQFVVIGTSANKLEENDVIILAPFLEIFLIIFQLVIFSANLISKPKHWK</sequence>
<evidence type="ECO:0000256" key="1">
    <source>
        <dbReference type="ARBA" id="ARBA00006739"/>
    </source>
</evidence>
<feature type="transmembrane region" description="Helical" evidence="4">
    <location>
        <begin position="6"/>
        <end position="29"/>
    </location>
</feature>
<gene>
    <name evidence="6" type="ORF">SAMN05444148_0490</name>
</gene>
<keyword evidence="3 6" id="KW-0808">Transferase</keyword>
<evidence type="ECO:0000256" key="3">
    <source>
        <dbReference type="ARBA" id="ARBA00022679"/>
    </source>
</evidence>